<dbReference type="Proteomes" id="UP000182725">
    <property type="component" value="Unassembled WGS sequence"/>
</dbReference>
<protein>
    <submittedName>
        <fullName evidence="1">Uncharacterized protein</fullName>
    </submittedName>
</protein>
<sequence length="290" mass="32490">MGTTAITHHILKKELTCSVVALDIESDWTGLLPPEGVENLVQEVDDNATYGVVVATDKDHVPSQGKRGTGEQKPVTIEDGFSPIDNLFVWFLPFGNIFGVLMETQSAARPQAFASWLTRVMRDQGTLSQHNFEWGVVPVIDKGRRQALARAKQLKSVFVAETITPASQSPLRDLMAGPVFEGKYKLEIKLRPIKEKGQKFFEEDAKELRDWLDDTFGLDYTSLDAAQVQFNRHPGDDLPAGVVNLLDHKLTRKRTILMRQGSFQSFSAVSALSEIVKTYTIEFDELLKLR</sequence>
<organism evidence="1 2">
    <name type="scientific">Arthrobacter alpinus</name>
    <dbReference type="NCBI Taxonomy" id="656366"/>
    <lineage>
        <taxon>Bacteria</taxon>
        <taxon>Bacillati</taxon>
        <taxon>Actinomycetota</taxon>
        <taxon>Actinomycetes</taxon>
        <taxon>Micrococcales</taxon>
        <taxon>Micrococcaceae</taxon>
        <taxon>Arthrobacter</taxon>
    </lineage>
</organism>
<accession>A0A1H5HA23</accession>
<proteinExistence type="predicted"/>
<evidence type="ECO:0000313" key="2">
    <source>
        <dbReference type="Proteomes" id="UP000182725"/>
    </source>
</evidence>
<dbReference type="EMBL" id="FNTV01000001">
    <property type="protein sequence ID" value="SEE24833.1"/>
    <property type="molecule type" value="Genomic_DNA"/>
</dbReference>
<reference evidence="1 2" key="1">
    <citation type="submission" date="2016-10" db="EMBL/GenBank/DDBJ databases">
        <authorList>
            <person name="de Groot N.N."/>
        </authorList>
    </citation>
    <scope>NUCLEOTIDE SEQUENCE [LARGE SCALE GENOMIC DNA]</scope>
    <source>
        <strain evidence="1 2">DSM 22274</strain>
    </source>
</reference>
<gene>
    <name evidence="1" type="ORF">SAMN04489740_0965</name>
</gene>
<dbReference type="AlphaFoldDB" id="A0A1H5HA23"/>
<evidence type="ECO:0000313" key="1">
    <source>
        <dbReference type="EMBL" id="SEE24833.1"/>
    </source>
</evidence>
<name>A0A1H5HA23_9MICC</name>